<evidence type="ECO:0000256" key="1">
    <source>
        <dbReference type="SAM" id="MobiDB-lite"/>
    </source>
</evidence>
<feature type="region of interest" description="Disordered" evidence="1">
    <location>
        <begin position="39"/>
        <end position="58"/>
    </location>
</feature>
<dbReference type="AlphaFoldDB" id="A0A2A6BM13"/>
<organism evidence="2 3">
    <name type="scientific">Pristionchus pacificus</name>
    <name type="common">Parasitic nematode worm</name>
    <dbReference type="NCBI Taxonomy" id="54126"/>
    <lineage>
        <taxon>Eukaryota</taxon>
        <taxon>Metazoa</taxon>
        <taxon>Ecdysozoa</taxon>
        <taxon>Nematoda</taxon>
        <taxon>Chromadorea</taxon>
        <taxon>Rhabditida</taxon>
        <taxon>Rhabditina</taxon>
        <taxon>Diplogasteromorpha</taxon>
        <taxon>Diplogasteroidea</taxon>
        <taxon>Neodiplogasteridae</taxon>
        <taxon>Pristionchus</taxon>
    </lineage>
</organism>
<gene>
    <name evidence="2" type="primary">WBGene00282323</name>
</gene>
<feature type="region of interest" description="Disordered" evidence="1">
    <location>
        <begin position="68"/>
        <end position="108"/>
    </location>
</feature>
<evidence type="ECO:0000313" key="2">
    <source>
        <dbReference type="EnsemblMetazoa" id="PPA43954.1"/>
    </source>
</evidence>
<reference evidence="3" key="1">
    <citation type="journal article" date="2008" name="Nat. Genet.">
        <title>The Pristionchus pacificus genome provides a unique perspective on nematode lifestyle and parasitism.</title>
        <authorList>
            <person name="Dieterich C."/>
            <person name="Clifton S.W."/>
            <person name="Schuster L.N."/>
            <person name="Chinwalla A."/>
            <person name="Delehaunty K."/>
            <person name="Dinkelacker I."/>
            <person name="Fulton L."/>
            <person name="Fulton R."/>
            <person name="Godfrey J."/>
            <person name="Minx P."/>
            <person name="Mitreva M."/>
            <person name="Roeseler W."/>
            <person name="Tian H."/>
            <person name="Witte H."/>
            <person name="Yang S.P."/>
            <person name="Wilson R.K."/>
            <person name="Sommer R.J."/>
        </authorList>
    </citation>
    <scope>NUCLEOTIDE SEQUENCE [LARGE SCALE GENOMIC DNA]</scope>
    <source>
        <strain evidence="3">PS312</strain>
    </source>
</reference>
<evidence type="ECO:0000313" key="3">
    <source>
        <dbReference type="Proteomes" id="UP000005239"/>
    </source>
</evidence>
<accession>A0A2A6BM13</accession>
<dbReference type="Proteomes" id="UP000005239">
    <property type="component" value="Unassembled WGS sequence"/>
</dbReference>
<dbReference type="EnsemblMetazoa" id="PPA43954.1">
    <property type="protein sequence ID" value="PPA43954.1"/>
    <property type="gene ID" value="WBGene00282323"/>
</dbReference>
<feature type="compositionally biased region" description="Acidic residues" evidence="1">
    <location>
        <begin position="74"/>
        <end position="86"/>
    </location>
</feature>
<sequence>MEKWKRIIQDREPEDTVILKSVKKEDYPIDNPDYIARERINPDFPVDNPDPSEEQNTKYYQNGSVPRYRRYVDMDEYPTDNPDDNSDYDKLQHINPSFPVDNSDPSEERDIIYNRIGQRTPDGWYGRHKHHYK</sequence>
<name>A0A2A6BM13_PRIPA</name>
<reference evidence="2" key="2">
    <citation type="submission" date="2022-06" db="UniProtKB">
        <authorList>
            <consortium name="EnsemblMetazoa"/>
        </authorList>
    </citation>
    <scope>IDENTIFICATION</scope>
    <source>
        <strain evidence="2">PS312</strain>
    </source>
</reference>
<keyword evidence="3" id="KW-1185">Reference proteome</keyword>
<protein>
    <submittedName>
        <fullName evidence="2">Uncharacterized protein</fullName>
    </submittedName>
</protein>
<proteinExistence type="predicted"/>
<accession>A0A8R1Z2J6</accession>